<name>A0A964E141_9PROT</name>
<gene>
    <name evidence="1" type="ORF">ASILVAE211_21655</name>
</gene>
<dbReference type="EMBL" id="JAESVB010000018">
    <property type="protein sequence ID" value="MCB8877814.1"/>
    <property type="molecule type" value="Genomic_DNA"/>
</dbReference>
<organism evidence="1 2">
    <name type="scientific">Acidisoma silvae</name>
    <dbReference type="NCBI Taxonomy" id="2802396"/>
    <lineage>
        <taxon>Bacteria</taxon>
        <taxon>Pseudomonadati</taxon>
        <taxon>Pseudomonadota</taxon>
        <taxon>Alphaproteobacteria</taxon>
        <taxon>Acetobacterales</taxon>
        <taxon>Acidocellaceae</taxon>
        <taxon>Acidisoma</taxon>
    </lineage>
</organism>
<reference evidence="1" key="1">
    <citation type="journal article" date="2021" name="Microorganisms">
        <title>Acidisoma silvae sp. nov. and Acidisomacellulosilytica sp. nov., Two Acidophilic Bacteria Isolated from Decaying Wood, Hydrolyzing Cellulose and Producing Poly-3-hydroxybutyrate.</title>
        <authorList>
            <person name="Mieszkin S."/>
            <person name="Pouder E."/>
            <person name="Uroz S."/>
            <person name="Simon-Colin C."/>
            <person name="Alain K."/>
        </authorList>
    </citation>
    <scope>NUCLEOTIDE SEQUENCE</scope>
    <source>
        <strain evidence="1">HW T2.11</strain>
    </source>
</reference>
<evidence type="ECO:0000313" key="2">
    <source>
        <dbReference type="Proteomes" id="UP000708298"/>
    </source>
</evidence>
<protein>
    <submittedName>
        <fullName evidence="1">Uncharacterized protein</fullName>
    </submittedName>
</protein>
<dbReference type="AlphaFoldDB" id="A0A964E141"/>
<accession>A0A964E141</accession>
<reference evidence="1" key="2">
    <citation type="submission" date="2021-01" db="EMBL/GenBank/DDBJ databases">
        <authorList>
            <person name="Mieszkin S."/>
            <person name="Pouder E."/>
            <person name="Alain K."/>
        </authorList>
    </citation>
    <scope>NUCLEOTIDE SEQUENCE</scope>
    <source>
        <strain evidence="1">HW T2.11</strain>
    </source>
</reference>
<dbReference type="Proteomes" id="UP000708298">
    <property type="component" value="Unassembled WGS sequence"/>
</dbReference>
<keyword evidence="2" id="KW-1185">Reference proteome</keyword>
<comment type="caution">
    <text evidence="1">The sequence shown here is derived from an EMBL/GenBank/DDBJ whole genome shotgun (WGS) entry which is preliminary data.</text>
</comment>
<sequence>MLQEAFGLDGTVLDVARRQDVLPQQIYA</sequence>
<proteinExistence type="predicted"/>
<evidence type="ECO:0000313" key="1">
    <source>
        <dbReference type="EMBL" id="MCB8877814.1"/>
    </source>
</evidence>